<protein>
    <recommendedName>
        <fullName evidence="2 8">Carbonic anhydrase</fullName>
        <ecNumber evidence="2 8">4.2.1.1</ecNumber>
    </recommendedName>
    <alternativeName>
        <fullName evidence="8">Carbonate dehydratase</fullName>
    </alternativeName>
</protein>
<gene>
    <name evidence="9" type="ORF">GCM10011342_18090</name>
</gene>
<dbReference type="PROSITE" id="PS00705">
    <property type="entry name" value="PROK_CO2_ANHYDRASE_2"/>
    <property type="match status" value="1"/>
</dbReference>
<dbReference type="Pfam" id="PF00484">
    <property type="entry name" value="Pro_CA"/>
    <property type="match status" value="1"/>
</dbReference>
<dbReference type="PANTHER" id="PTHR11002">
    <property type="entry name" value="CARBONIC ANHYDRASE"/>
    <property type="match status" value="1"/>
</dbReference>
<evidence type="ECO:0000256" key="1">
    <source>
        <dbReference type="ARBA" id="ARBA00006217"/>
    </source>
</evidence>
<evidence type="ECO:0000256" key="8">
    <source>
        <dbReference type="RuleBase" id="RU003956"/>
    </source>
</evidence>
<dbReference type="InterPro" id="IPR001765">
    <property type="entry name" value="Carbonic_anhydrase"/>
</dbReference>
<feature type="binding site" evidence="7">
    <location>
        <position position="106"/>
    </location>
    <ligand>
        <name>Zn(2+)</name>
        <dbReference type="ChEBI" id="CHEBI:29105"/>
    </ligand>
</feature>
<accession>A0A8J2V382</accession>
<organism evidence="9 10">
    <name type="scientific">Aquisalinus flavus</name>
    <dbReference type="NCBI Taxonomy" id="1526572"/>
    <lineage>
        <taxon>Bacteria</taxon>
        <taxon>Pseudomonadati</taxon>
        <taxon>Pseudomonadota</taxon>
        <taxon>Alphaproteobacteria</taxon>
        <taxon>Parvularculales</taxon>
        <taxon>Parvularculaceae</taxon>
        <taxon>Aquisalinus</taxon>
    </lineage>
</organism>
<evidence type="ECO:0000313" key="10">
    <source>
        <dbReference type="Proteomes" id="UP000613582"/>
    </source>
</evidence>
<name>A0A8J2V382_9PROT</name>
<dbReference type="RefSeq" id="WP_188158729.1">
    <property type="nucleotide sequence ID" value="NZ_BMGH01000001.1"/>
</dbReference>
<proteinExistence type="inferred from homology"/>
<sequence>MNFPQSLIDGYQTFRKEQYEPLAKRYATFAEGQNPDTLVIACADSRVDPTTIFTAGPGEIFVMRNVAALVPPYQPDGGLHGASAGLEFAVTALNVSNIVVMGHGLCGGVNACLSKTEGSSAGEFIDPWVELAAPARAAVNRELPDGNPEQRQRLGEYRTIQVSLDNIRTFPFVANRLEKGDLSLFGVWYSVYEGDLRLLDPDTGDFNLLDA</sequence>
<reference evidence="9" key="1">
    <citation type="journal article" date="2014" name="Int. J. Syst. Evol. Microbiol.">
        <title>Complete genome sequence of Corynebacterium casei LMG S-19264T (=DSM 44701T), isolated from a smear-ripened cheese.</title>
        <authorList>
            <consortium name="US DOE Joint Genome Institute (JGI-PGF)"/>
            <person name="Walter F."/>
            <person name="Albersmeier A."/>
            <person name="Kalinowski J."/>
            <person name="Ruckert C."/>
        </authorList>
    </citation>
    <scope>NUCLEOTIDE SEQUENCE</scope>
    <source>
        <strain evidence="9">CGMCC 1.12921</strain>
    </source>
</reference>
<keyword evidence="5 8" id="KW-0456">Lyase</keyword>
<dbReference type="EMBL" id="BMGH01000001">
    <property type="protein sequence ID" value="GGD09582.1"/>
    <property type="molecule type" value="Genomic_DNA"/>
</dbReference>
<dbReference type="Proteomes" id="UP000613582">
    <property type="component" value="Unassembled WGS sequence"/>
</dbReference>
<reference evidence="9" key="2">
    <citation type="submission" date="2020-09" db="EMBL/GenBank/DDBJ databases">
        <authorList>
            <person name="Sun Q."/>
            <person name="Zhou Y."/>
        </authorList>
    </citation>
    <scope>NUCLEOTIDE SEQUENCE</scope>
    <source>
        <strain evidence="9">CGMCC 1.12921</strain>
    </source>
</reference>
<dbReference type="PANTHER" id="PTHR11002:SF76">
    <property type="entry name" value="CARBONIC ANHYDRASE"/>
    <property type="match status" value="1"/>
</dbReference>
<dbReference type="GO" id="GO:0004089">
    <property type="term" value="F:carbonate dehydratase activity"/>
    <property type="evidence" value="ECO:0007669"/>
    <property type="project" value="UniProtKB-UniRule"/>
</dbReference>
<comment type="cofactor">
    <cofactor evidence="7">
        <name>Zn(2+)</name>
        <dbReference type="ChEBI" id="CHEBI:29105"/>
    </cofactor>
    <text evidence="7">Binds 1 zinc ion per subunit.</text>
</comment>
<dbReference type="EC" id="4.2.1.1" evidence="2 8"/>
<dbReference type="InterPro" id="IPR036874">
    <property type="entry name" value="Carbonic_anhydrase_sf"/>
</dbReference>
<evidence type="ECO:0000256" key="6">
    <source>
        <dbReference type="ARBA" id="ARBA00048348"/>
    </source>
</evidence>
<comment type="similarity">
    <text evidence="1 8">Belongs to the beta-class carbonic anhydrase family.</text>
</comment>
<comment type="function">
    <text evidence="8">Reversible hydration of carbon dioxide.</text>
</comment>
<dbReference type="SMART" id="SM00947">
    <property type="entry name" value="Pro_CA"/>
    <property type="match status" value="1"/>
</dbReference>
<evidence type="ECO:0000256" key="2">
    <source>
        <dbReference type="ARBA" id="ARBA00012925"/>
    </source>
</evidence>
<feature type="binding site" evidence="7">
    <location>
        <position position="103"/>
    </location>
    <ligand>
        <name>Zn(2+)</name>
        <dbReference type="ChEBI" id="CHEBI:29105"/>
    </ligand>
</feature>
<evidence type="ECO:0000256" key="7">
    <source>
        <dbReference type="PIRSR" id="PIRSR601765-1"/>
    </source>
</evidence>
<dbReference type="GO" id="GO:0008270">
    <property type="term" value="F:zinc ion binding"/>
    <property type="evidence" value="ECO:0007669"/>
    <property type="project" value="UniProtKB-UniRule"/>
</dbReference>
<evidence type="ECO:0000256" key="4">
    <source>
        <dbReference type="ARBA" id="ARBA00022833"/>
    </source>
</evidence>
<dbReference type="InterPro" id="IPR015892">
    <property type="entry name" value="Carbonic_anhydrase_CS"/>
</dbReference>
<feature type="binding site" evidence="7">
    <location>
        <position position="42"/>
    </location>
    <ligand>
        <name>Zn(2+)</name>
        <dbReference type="ChEBI" id="CHEBI:29105"/>
    </ligand>
</feature>
<feature type="binding site" evidence="7">
    <location>
        <position position="44"/>
    </location>
    <ligand>
        <name>Zn(2+)</name>
        <dbReference type="ChEBI" id="CHEBI:29105"/>
    </ligand>
</feature>
<evidence type="ECO:0000256" key="3">
    <source>
        <dbReference type="ARBA" id="ARBA00022723"/>
    </source>
</evidence>
<comment type="catalytic activity">
    <reaction evidence="6 8">
        <text>hydrogencarbonate + H(+) = CO2 + H2O</text>
        <dbReference type="Rhea" id="RHEA:10748"/>
        <dbReference type="ChEBI" id="CHEBI:15377"/>
        <dbReference type="ChEBI" id="CHEBI:15378"/>
        <dbReference type="ChEBI" id="CHEBI:16526"/>
        <dbReference type="ChEBI" id="CHEBI:17544"/>
        <dbReference type="EC" id="4.2.1.1"/>
    </reaction>
</comment>
<dbReference type="Gene3D" id="3.40.1050.10">
    <property type="entry name" value="Carbonic anhydrase"/>
    <property type="match status" value="1"/>
</dbReference>
<keyword evidence="3 7" id="KW-0479">Metal-binding</keyword>
<keyword evidence="10" id="KW-1185">Reference proteome</keyword>
<evidence type="ECO:0000256" key="5">
    <source>
        <dbReference type="ARBA" id="ARBA00023239"/>
    </source>
</evidence>
<dbReference type="PROSITE" id="PS00704">
    <property type="entry name" value="PROK_CO2_ANHYDRASE_1"/>
    <property type="match status" value="1"/>
</dbReference>
<comment type="caution">
    <text evidence="9">The sequence shown here is derived from an EMBL/GenBank/DDBJ whole genome shotgun (WGS) entry which is preliminary data.</text>
</comment>
<dbReference type="CDD" id="cd00884">
    <property type="entry name" value="beta_CA_cladeB"/>
    <property type="match status" value="1"/>
</dbReference>
<dbReference type="GO" id="GO:0015976">
    <property type="term" value="P:carbon utilization"/>
    <property type="evidence" value="ECO:0007669"/>
    <property type="project" value="InterPro"/>
</dbReference>
<keyword evidence="4 7" id="KW-0862">Zinc</keyword>
<dbReference type="SUPFAM" id="SSF53056">
    <property type="entry name" value="beta-carbonic anhydrase, cab"/>
    <property type="match status" value="1"/>
</dbReference>
<dbReference type="AlphaFoldDB" id="A0A8J2V382"/>
<evidence type="ECO:0000313" key="9">
    <source>
        <dbReference type="EMBL" id="GGD09582.1"/>
    </source>
</evidence>
<dbReference type="InterPro" id="IPR045066">
    <property type="entry name" value="Beta_CA_cladeB"/>
</dbReference>